<name>A0A5S5CV95_9ACTN</name>
<sequence>MRGRAGGPAHRTAGGLTAPAGPATGPQTADVGLLRATDPASLSAVPFSYPEVGATGDAVLPAGYHAAEHRAVVGTGPAAFARATAAVFGWRAQRGAGLRVHADGPASSPGTVVVLTAGLPRLGYDLPCRVVWARTEGAERGFAYGTLAGHPESGEERFTVRLTDDGDVVYGIRVFFRLASPAARLAGPLSLALQRLGTARYVATIRRAARS</sequence>
<keyword evidence="4" id="KW-1185">Reference proteome</keyword>
<feature type="region of interest" description="Disordered" evidence="1">
    <location>
        <begin position="1"/>
        <end position="30"/>
    </location>
</feature>
<dbReference type="Pfam" id="PF09348">
    <property type="entry name" value="DUF1990"/>
    <property type="match status" value="1"/>
</dbReference>
<dbReference type="InterPro" id="IPR014457">
    <property type="entry name" value="UCP010260"/>
</dbReference>
<dbReference type="PANTHER" id="PTHR34202:SF1">
    <property type="entry name" value="UPF0548 PROTEIN"/>
    <property type="match status" value="1"/>
</dbReference>
<reference evidence="3 4" key="1">
    <citation type="submission" date="2019-07" db="EMBL/GenBank/DDBJ databases">
        <title>Genomic Encyclopedia of Archaeal and Bacterial Type Strains, Phase II (KMG-II): from individual species to whole genera.</title>
        <authorList>
            <person name="Goeker M."/>
        </authorList>
    </citation>
    <scope>NUCLEOTIDE SEQUENCE [LARGE SCALE GENOMIC DNA]</scope>
    <source>
        <strain evidence="3 4">DSM 46842</strain>
    </source>
</reference>
<organism evidence="3 4">
    <name type="scientific">Blastococcus xanthinilyticus</name>
    <dbReference type="NCBI Taxonomy" id="1564164"/>
    <lineage>
        <taxon>Bacteria</taxon>
        <taxon>Bacillati</taxon>
        <taxon>Actinomycetota</taxon>
        <taxon>Actinomycetes</taxon>
        <taxon>Geodermatophilales</taxon>
        <taxon>Geodermatophilaceae</taxon>
        <taxon>Blastococcus</taxon>
    </lineage>
</organism>
<evidence type="ECO:0000313" key="4">
    <source>
        <dbReference type="Proteomes" id="UP000322499"/>
    </source>
</evidence>
<evidence type="ECO:0000259" key="2">
    <source>
        <dbReference type="Pfam" id="PF09348"/>
    </source>
</evidence>
<comment type="caution">
    <text evidence="3">The sequence shown here is derived from an EMBL/GenBank/DDBJ whole genome shotgun (WGS) entry which is preliminary data.</text>
</comment>
<protein>
    <submittedName>
        <fullName evidence="3">Uncharacterized protein (UPF0548 family)</fullName>
    </submittedName>
</protein>
<proteinExistence type="predicted"/>
<evidence type="ECO:0000256" key="1">
    <source>
        <dbReference type="SAM" id="MobiDB-lite"/>
    </source>
</evidence>
<dbReference type="EMBL" id="VNHW01000008">
    <property type="protein sequence ID" value="TYP86766.1"/>
    <property type="molecule type" value="Genomic_DNA"/>
</dbReference>
<dbReference type="InterPro" id="IPR018960">
    <property type="entry name" value="DUF1990"/>
</dbReference>
<dbReference type="AlphaFoldDB" id="A0A5S5CV95"/>
<gene>
    <name evidence="3" type="ORF">BD833_10851</name>
</gene>
<evidence type="ECO:0000313" key="3">
    <source>
        <dbReference type="EMBL" id="TYP86766.1"/>
    </source>
</evidence>
<accession>A0A5S5CV95</accession>
<dbReference type="PANTHER" id="PTHR34202">
    <property type="entry name" value="UPF0548 PROTEIN"/>
    <property type="match status" value="1"/>
</dbReference>
<feature type="domain" description="DUF1990" evidence="2">
    <location>
        <begin position="48"/>
        <end position="203"/>
    </location>
</feature>
<dbReference type="Proteomes" id="UP000322499">
    <property type="component" value="Unassembled WGS sequence"/>
</dbReference>
<feature type="compositionally biased region" description="Low complexity" evidence="1">
    <location>
        <begin position="12"/>
        <end position="29"/>
    </location>
</feature>
<dbReference type="PIRSF" id="PIRSF010260">
    <property type="entry name" value="UCP010260"/>
    <property type="match status" value="1"/>
</dbReference>